<evidence type="ECO:0000256" key="1">
    <source>
        <dbReference type="SAM" id="Phobius"/>
    </source>
</evidence>
<protein>
    <submittedName>
        <fullName evidence="2">Uncharacterized protein</fullName>
    </submittedName>
</protein>
<dbReference type="AlphaFoldDB" id="A0A8I0MY02"/>
<evidence type="ECO:0000313" key="2">
    <source>
        <dbReference type="EMBL" id="MBE0347114.1"/>
    </source>
</evidence>
<evidence type="ECO:0000313" key="3">
    <source>
        <dbReference type="Proteomes" id="UP000660708"/>
    </source>
</evidence>
<name>A0A8I0MY02_9GAMM</name>
<keyword evidence="1" id="KW-0812">Transmembrane</keyword>
<reference evidence="2 3" key="1">
    <citation type="submission" date="2015-06" db="EMBL/GenBank/DDBJ databases">
        <title>Genome sequence of Pseudoalteromonas peptidolytica.</title>
        <authorList>
            <person name="Xie B.-B."/>
            <person name="Rong J.-C."/>
            <person name="Qin Q.-L."/>
            <person name="Zhang Y.-Z."/>
        </authorList>
    </citation>
    <scope>NUCLEOTIDE SEQUENCE [LARGE SCALE GENOMIC DNA]</scope>
    <source>
        <strain evidence="2 3">F12-50-A1</strain>
    </source>
</reference>
<gene>
    <name evidence="2" type="ORF">PPEP_a1512</name>
</gene>
<comment type="caution">
    <text evidence="2">The sequence shown here is derived from an EMBL/GenBank/DDBJ whole genome shotgun (WGS) entry which is preliminary data.</text>
</comment>
<proteinExistence type="predicted"/>
<accession>A0A8I0MY02</accession>
<keyword evidence="1" id="KW-1133">Transmembrane helix</keyword>
<sequence length="49" mass="5455">MLSAFTFTIFNQYLFVVLVVGGLATNNEIVNLPSSRIILKKDIKSPVKD</sequence>
<organism evidence="2 3">
    <name type="scientific">Pseudoalteromonas peptidolytica F12-50-A1</name>
    <dbReference type="NCBI Taxonomy" id="1315280"/>
    <lineage>
        <taxon>Bacteria</taxon>
        <taxon>Pseudomonadati</taxon>
        <taxon>Pseudomonadota</taxon>
        <taxon>Gammaproteobacteria</taxon>
        <taxon>Alteromonadales</taxon>
        <taxon>Pseudoalteromonadaceae</taxon>
        <taxon>Pseudoalteromonas</taxon>
    </lineage>
</organism>
<keyword evidence="1" id="KW-0472">Membrane</keyword>
<dbReference type="EMBL" id="AQHF01000026">
    <property type="protein sequence ID" value="MBE0347114.1"/>
    <property type="molecule type" value="Genomic_DNA"/>
</dbReference>
<keyword evidence="3" id="KW-1185">Reference proteome</keyword>
<feature type="transmembrane region" description="Helical" evidence="1">
    <location>
        <begin position="12"/>
        <end position="30"/>
    </location>
</feature>
<dbReference type="Proteomes" id="UP000660708">
    <property type="component" value="Unassembled WGS sequence"/>
</dbReference>